<dbReference type="SUPFAM" id="SSF50156">
    <property type="entry name" value="PDZ domain-like"/>
    <property type="match status" value="1"/>
</dbReference>
<gene>
    <name evidence="3" type="ordered locus">Sterm_2975</name>
</gene>
<evidence type="ECO:0000313" key="4">
    <source>
        <dbReference type="Proteomes" id="UP000000845"/>
    </source>
</evidence>
<sequence>MKKIFLILFTLLILGCSSTNPYADMYVKTSEPDMVSNDKLPLADSDITVINSKDTKEDMVDVYENGYEMIGYSSFNTGDLSEKYVRTQALNVGATLVIYSKKFVSQDSELEPVFLNGFCYGGYYSVNCTGADWQYVLKSRYDYLATFWIKTKLSGLGILVRDISQEKRKELGINYGVEIQAIRKDSEARDELALGDVIIKIEENDIKNKEEYKKITDENKGKKIKIEILRKNKTISKEISVL</sequence>
<evidence type="ECO:0000313" key="3">
    <source>
        <dbReference type="EMBL" id="ACZ09818.1"/>
    </source>
</evidence>
<dbReference type="STRING" id="526218.Sterm_2975"/>
<dbReference type="SMART" id="SM00228">
    <property type="entry name" value="PDZ"/>
    <property type="match status" value="1"/>
</dbReference>
<dbReference type="Gene3D" id="2.30.42.10">
    <property type="match status" value="1"/>
</dbReference>
<protein>
    <submittedName>
        <fullName evidence="3">PDZ/DHR/GLGF domain protein</fullName>
    </submittedName>
</protein>
<name>D1ANL4_SEBTE</name>
<accession>D1ANL4</accession>
<evidence type="ECO:0000256" key="1">
    <source>
        <dbReference type="SAM" id="SignalP"/>
    </source>
</evidence>
<proteinExistence type="predicted"/>
<feature type="signal peptide" evidence="1">
    <location>
        <begin position="1"/>
        <end position="23"/>
    </location>
</feature>
<dbReference type="HOGENOM" id="CLU_1146554_0_0_0"/>
<dbReference type="EMBL" id="CP001739">
    <property type="protein sequence ID" value="ACZ09818.1"/>
    <property type="molecule type" value="Genomic_DNA"/>
</dbReference>
<dbReference type="Proteomes" id="UP000000845">
    <property type="component" value="Chromosome"/>
</dbReference>
<dbReference type="PROSITE" id="PS51257">
    <property type="entry name" value="PROKAR_LIPOPROTEIN"/>
    <property type="match status" value="1"/>
</dbReference>
<dbReference type="Pfam" id="PF13180">
    <property type="entry name" value="PDZ_2"/>
    <property type="match status" value="1"/>
</dbReference>
<keyword evidence="1" id="KW-0732">Signal</keyword>
<evidence type="ECO:0000259" key="2">
    <source>
        <dbReference type="SMART" id="SM00228"/>
    </source>
</evidence>
<dbReference type="RefSeq" id="WP_012862400.1">
    <property type="nucleotide sequence ID" value="NC_013517.1"/>
</dbReference>
<feature type="chain" id="PRO_5003020947" evidence="1">
    <location>
        <begin position="24"/>
        <end position="242"/>
    </location>
</feature>
<reference evidence="4" key="1">
    <citation type="submission" date="2009-09" db="EMBL/GenBank/DDBJ databases">
        <title>The complete chromosome of Sebaldella termitidis ATCC 33386.</title>
        <authorList>
            <consortium name="US DOE Joint Genome Institute (JGI-PGF)"/>
            <person name="Lucas S."/>
            <person name="Copeland A."/>
            <person name="Lapidus A."/>
            <person name="Glavina del Rio T."/>
            <person name="Dalin E."/>
            <person name="Tice H."/>
            <person name="Bruce D."/>
            <person name="Goodwin L."/>
            <person name="Pitluck S."/>
            <person name="Kyrpides N."/>
            <person name="Mavromatis K."/>
            <person name="Ivanova N."/>
            <person name="Mikhailova N."/>
            <person name="Sims D."/>
            <person name="Meincke L."/>
            <person name="Brettin T."/>
            <person name="Detter J.C."/>
            <person name="Han C."/>
            <person name="Larimer F."/>
            <person name="Land M."/>
            <person name="Hauser L."/>
            <person name="Markowitz V."/>
            <person name="Cheng J.F."/>
            <person name="Hugenholtz P."/>
            <person name="Woyke T."/>
            <person name="Wu D."/>
            <person name="Eisen J.A."/>
        </authorList>
    </citation>
    <scope>NUCLEOTIDE SEQUENCE [LARGE SCALE GENOMIC DNA]</scope>
    <source>
        <strain evidence="4">ATCC 33386 / NCTC 11300</strain>
    </source>
</reference>
<dbReference type="eggNOG" id="COG0265">
    <property type="taxonomic scope" value="Bacteria"/>
</dbReference>
<reference evidence="3 4" key="2">
    <citation type="journal article" date="2010" name="Stand. Genomic Sci.">
        <title>Complete genome sequence of Sebaldella termitidis type strain (NCTC 11300).</title>
        <authorList>
            <person name="Harmon-Smith M."/>
            <person name="Celia L."/>
            <person name="Chertkov O."/>
            <person name="Lapidus A."/>
            <person name="Copeland A."/>
            <person name="Glavina Del Rio T."/>
            <person name="Nolan M."/>
            <person name="Lucas S."/>
            <person name="Tice H."/>
            <person name="Cheng J.F."/>
            <person name="Han C."/>
            <person name="Detter J.C."/>
            <person name="Bruce D."/>
            <person name="Goodwin L."/>
            <person name="Pitluck S."/>
            <person name="Pati A."/>
            <person name="Liolios K."/>
            <person name="Ivanova N."/>
            <person name="Mavromatis K."/>
            <person name="Mikhailova N."/>
            <person name="Chen A."/>
            <person name="Palaniappan K."/>
            <person name="Land M."/>
            <person name="Hauser L."/>
            <person name="Chang Y.J."/>
            <person name="Jeffries C.D."/>
            <person name="Brettin T."/>
            <person name="Goker M."/>
            <person name="Beck B."/>
            <person name="Bristow J."/>
            <person name="Eisen J.A."/>
            <person name="Markowitz V."/>
            <person name="Hugenholtz P."/>
            <person name="Kyrpides N.C."/>
            <person name="Klenk H.P."/>
            <person name="Chen F."/>
        </authorList>
    </citation>
    <scope>NUCLEOTIDE SEQUENCE [LARGE SCALE GENOMIC DNA]</scope>
    <source>
        <strain evidence="4">ATCC 33386 / NCTC 11300</strain>
    </source>
</reference>
<dbReference type="KEGG" id="str:Sterm_2975"/>
<keyword evidence="4" id="KW-1185">Reference proteome</keyword>
<dbReference type="InterPro" id="IPR001478">
    <property type="entry name" value="PDZ"/>
</dbReference>
<feature type="domain" description="PDZ" evidence="2">
    <location>
        <begin position="154"/>
        <end position="232"/>
    </location>
</feature>
<dbReference type="AlphaFoldDB" id="D1ANL4"/>
<dbReference type="InterPro" id="IPR036034">
    <property type="entry name" value="PDZ_sf"/>
</dbReference>
<organism evidence="3 4">
    <name type="scientific">Sebaldella termitidis (strain ATCC 33386 / NCTC 11300)</name>
    <dbReference type="NCBI Taxonomy" id="526218"/>
    <lineage>
        <taxon>Bacteria</taxon>
        <taxon>Fusobacteriati</taxon>
        <taxon>Fusobacteriota</taxon>
        <taxon>Fusobacteriia</taxon>
        <taxon>Fusobacteriales</taxon>
        <taxon>Leptotrichiaceae</taxon>
        <taxon>Sebaldella</taxon>
    </lineage>
</organism>